<feature type="domain" description="GCVT N-terminal" evidence="1">
    <location>
        <begin position="4"/>
        <end position="80"/>
    </location>
</feature>
<dbReference type="PANTHER" id="PTHR43757:SF2">
    <property type="entry name" value="AMINOMETHYLTRANSFERASE, MITOCHONDRIAL"/>
    <property type="match status" value="1"/>
</dbReference>
<dbReference type="Gene3D" id="3.30.1360.120">
    <property type="entry name" value="Probable tRNA modification gtpase trme, domain 1"/>
    <property type="match status" value="2"/>
</dbReference>
<evidence type="ECO:0000259" key="1">
    <source>
        <dbReference type="Pfam" id="PF01571"/>
    </source>
</evidence>
<dbReference type="InterPro" id="IPR006222">
    <property type="entry name" value="GCVT_N"/>
</dbReference>
<gene>
    <name evidence="2" type="ORF">S06H3_50289</name>
</gene>
<reference evidence="2" key="1">
    <citation type="journal article" date="2014" name="Front. Microbiol.">
        <title>High frequency of phylogenetically diverse reductive dehalogenase-homologous genes in deep subseafloor sedimentary metagenomes.</title>
        <authorList>
            <person name="Kawai M."/>
            <person name="Futagami T."/>
            <person name="Toyoda A."/>
            <person name="Takaki Y."/>
            <person name="Nishi S."/>
            <person name="Hori S."/>
            <person name="Arai W."/>
            <person name="Tsubouchi T."/>
            <person name="Morono Y."/>
            <person name="Uchiyama I."/>
            <person name="Ito T."/>
            <person name="Fujiyama A."/>
            <person name="Inagaki F."/>
            <person name="Takami H."/>
        </authorList>
    </citation>
    <scope>NUCLEOTIDE SEQUENCE</scope>
    <source>
        <strain evidence="2">Expedition CK06-06</strain>
    </source>
</reference>
<dbReference type="InterPro" id="IPR027266">
    <property type="entry name" value="TrmE/GcvT-like"/>
</dbReference>
<dbReference type="AlphaFoldDB" id="X1PSL9"/>
<dbReference type="InterPro" id="IPR028896">
    <property type="entry name" value="GcvT/YgfZ/DmdA"/>
</dbReference>
<sequence length="203" mass="23152">PSLANLKKFHFRSGKIKEIEGIISRTGYTQESSGFEFYIHPDDAVKLWNLLLRQGEEFGIKAAGLATRDHLYSEANLPSHEETKSITDGLSLYKTHPSYFHLSKPYFVGQKIVNKLLEFPAVKEEFHYKEEKDKVRQTPLYEEHLKLGARFISFAGWKMPVCYTSISEEHQAVREAVGLFDVTHMGVIKIAGEHAARLLVDIS</sequence>
<dbReference type="Pfam" id="PF01571">
    <property type="entry name" value="GCV_T"/>
    <property type="match status" value="2"/>
</dbReference>
<dbReference type="SUPFAM" id="SSF103025">
    <property type="entry name" value="Folate-binding domain"/>
    <property type="match status" value="2"/>
</dbReference>
<dbReference type="GO" id="GO:0005829">
    <property type="term" value="C:cytosol"/>
    <property type="evidence" value="ECO:0007669"/>
    <property type="project" value="TreeGrafter"/>
</dbReference>
<dbReference type="EMBL" id="BARV01031830">
    <property type="protein sequence ID" value="GAI42085.1"/>
    <property type="molecule type" value="Genomic_DNA"/>
</dbReference>
<accession>X1PSL9</accession>
<evidence type="ECO:0000313" key="2">
    <source>
        <dbReference type="EMBL" id="GAI42085.1"/>
    </source>
</evidence>
<proteinExistence type="predicted"/>
<organism evidence="2">
    <name type="scientific">marine sediment metagenome</name>
    <dbReference type="NCBI Taxonomy" id="412755"/>
    <lineage>
        <taxon>unclassified sequences</taxon>
        <taxon>metagenomes</taxon>
        <taxon>ecological metagenomes</taxon>
    </lineage>
</organism>
<name>X1PSL9_9ZZZZ</name>
<protein>
    <recommendedName>
        <fullName evidence="1">GCVT N-terminal domain-containing protein</fullName>
    </recommendedName>
</protein>
<feature type="domain" description="GCVT N-terminal" evidence="1">
    <location>
        <begin position="140"/>
        <end position="200"/>
    </location>
</feature>
<comment type="caution">
    <text evidence="2">The sequence shown here is derived from an EMBL/GenBank/DDBJ whole genome shotgun (WGS) entry which is preliminary data.</text>
</comment>
<dbReference type="PANTHER" id="PTHR43757">
    <property type="entry name" value="AMINOMETHYLTRANSFERASE"/>
    <property type="match status" value="1"/>
</dbReference>
<feature type="non-terminal residue" evidence="2">
    <location>
        <position position="1"/>
    </location>
</feature>